<dbReference type="Gene3D" id="2.40.330.30">
    <property type="match status" value="1"/>
</dbReference>
<evidence type="ECO:0000313" key="3">
    <source>
        <dbReference type="Proteomes" id="UP000247540"/>
    </source>
</evidence>
<comment type="caution">
    <text evidence="2">The sequence shown here is derived from an EMBL/GenBank/DDBJ whole genome shotgun (WGS) entry which is preliminary data.</text>
</comment>
<gene>
    <name evidence="2" type="ORF">DFQ15_1451</name>
</gene>
<dbReference type="Gene3D" id="3.30.870.10">
    <property type="entry name" value="Endonuclease Chain A"/>
    <property type="match status" value="1"/>
</dbReference>
<reference evidence="2 3" key="1">
    <citation type="submission" date="2018-06" db="EMBL/GenBank/DDBJ databases">
        <title>Genomic Encyclopedia of Type Strains, Phase III (KMG-III): the genomes of soil and plant-associated and newly described type strains.</title>
        <authorList>
            <person name="Whitman W."/>
        </authorList>
    </citation>
    <scope>NUCLEOTIDE SEQUENCE [LARGE SCALE GENOMIC DNA]</scope>
    <source>
        <strain evidence="2 3">CECT 7646</strain>
    </source>
</reference>
<name>A0A318SDI2_9BURK</name>
<sequence length="374" mass="41420">MNELTLHPNVYATGQSKGLVNILERVWVREHTPGDGTMFVVSGFGNYNGGVRFFETFRAHKARGGNIVAVFAGSASSRLTSKQVVREMLDCGAYVHVVNRKRLLHAKCYGAQSSRGDALVVTSGNFTGPGMSQNVEMSVLLDQASTAAMNFSWGSLVDSMLAQNWALHQPTLADLTAPAWQLLYDEQATDVVLDDTGEVTMLLRLSHSDTARIKAARNTTAAKGTQYFWLSKDCYDFFPPLTIRNERGHKATYSCLVTMNYIELGRVDNQCRVTFEAENNLDFRLGTGPLRYSGLADEGDLAAISRVGEKNYEMRLYPQGSAGYRALMPFAVNFIGHQGKQYGFMPNSEFNAVAGVRVGVQSRRHLERLTKRCQ</sequence>
<dbReference type="AlphaFoldDB" id="A0A318SDI2"/>
<dbReference type="SUPFAM" id="SSF56024">
    <property type="entry name" value="Phospholipase D/nuclease"/>
    <property type="match status" value="1"/>
</dbReference>
<protein>
    <recommendedName>
        <fullName evidence="1">Metal-independent restriction enzyme BfiI DNA binding domain-containing protein</fullName>
    </recommendedName>
</protein>
<dbReference type="OrthoDB" id="7067429at2"/>
<dbReference type="Proteomes" id="UP000247540">
    <property type="component" value="Unassembled WGS sequence"/>
</dbReference>
<dbReference type="RefSeq" id="WP_110467024.1">
    <property type="nucleotide sequence ID" value="NZ_JAMOFZ010000045.1"/>
</dbReference>
<evidence type="ECO:0000313" key="2">
    <source>
        <dbReference type="EMBL" id="PYE72999.1"/>
    </source>
</evidence>
<evidence type="ECO:0000259" key="1">
    <source>
        <dbReference type="Pfam" id="PF18243"/>
    </source>
</evidence>
<dbReference type="InterPro" id="IPR040731">
    <property type="entry name" value="BfiI_DBD"/>
</dbReference>
<feature type="domain" description="Metal-independent restriction enzyme BfiI DNA binding" evidence="1">
    <location>
        <begin position="193"/>
        <end position="356"/>
    </location>
</feature>
<accession>A0A318SDI2</accession>
<dbReference type="EMBL" id="QJTC01000045">
    <property type="protein sequence ID" value="PYE72999.1"/>
    <property type="molecule type" value="Genomic_DNA"/>
</dbReference>
<dbReference type="Pfam" id="PF18243">
    <property type="entry name" value="BfiI_DBD"/>
    <property type="match status" value="1"/>
</dbReference>
<keyword evidence="3" id="KW-1185">Reference proteome</keyword>
<proteinExistence type="predicted"/>
<organism evidence="2 3">
    <name type="scientific">Xylophilus ampelinus</name>
    <dbReference type="NCBI Taxonomy" id="54067"/>
    <lineage>
        <taxon>Bacteria</taxon>
        <taxon>Pseudomonadati</taxon>
        <taxon>Pseudomonadota</taxon>
        <taxon>Betaproteobacteria</taxon>
        <taxon>Burkholderiales</taxon>
        <taxon>Xylophilus</taxon>
    </lineage>
</organism>